<evidence type="ECO:0000313" key="4">
    <source>
        <dbReference type="EMBL" id="KAJ7636237.1"/>
    </source>
</evidence>
<name>A0AAD7C110_9AGAR</name>
<gene>
    <name evidence="4" type="ORF">FB45DRAFT_906183</name>
</gene>
<keyword evidence="2" id="KW-0812">Transmembrane</keyword>
<proteinExistence type="predicted"/>
<reference evidence="4" key="1">
    <citation type="submission" date="2023-03" db="EMBL/GenBank/DDBJ databases">
        <title>Massive genome expansion in bonnet fungi (Mycena s.s.) driven by repeated elements and novel gene families across ecological guilds.</title>
        <authorList>
            <consortium name="Lawrence Berkeley National Laboratory"/>
            <person name="Harder C.B."/>
            <person name="Miyauchi S."/>
            <person name="Viragh M."/>
            <person name="Kuo A."/>
            <person name="Thoen E."/>
            <person name="Andreopoulos B."/>
            <person name="Lu D."/>
            <person name="Skrede I."/>
            <person name="Drula E."/>
            <person name="Henrissat B."/>
            <person name="Morin E."/>
            <person name="Kohler A."/>
            <person name="Barry K."/>
            <person name="LaButti K."/>
            <person name="Morin E."/>
            <person name="Salamov A."/>
            <person name="Lipzen A."/>
            <person name="Mereny Z."/>
            <person name="Hegedus B."/>
            <person name="Baldrian P."/>
            <person name="Stursova M."/>
            <person name="Weitz H."/>
            <person name="Taylor A."/>
            <person name="Grigoriev I.V."/>
            <person name="Nagy L.G."/>
            <person name="Martin F."/>
            <person name="Kauserud H."/>
        </authorList>
    </citation>
    <scope>NUCLEOTIDE SEQUENCE</scope>
    <source>
        <strain evidence="4">9284</strain>
    </source>
</reference>
<evidence type="ECO:0000256" key="3">
    <source>
        <dbReference type="SAM" id="SignalP"/>
    </source>
</evidence>
<dbReference type="Proteomes" id="UP001221142">
    <property type="component" value="Unassembled WGS sequence"/>
</dbReference>
<keyword evidence="3" id="KW-0732">Signal</keyword>
<evidence type="ECO:0000256" key="2">
    <source>
        <dbReference type="SAM" id="Phobius"/>
    </source>
</evidence>
<feature type="region of interest" description="Disordered" evidence="1">
    <location>
        <begin position="414"/>
        <end position="442"/>
    </location>
</feature>
<protein>
    <submittedName>
        <fullName evidence="4">Uncharacterized protein</fullName>
    </submittedName>
</protein>
<sequence>MPVSASILGPLVLSFAFRVATMHKSPDPFWHQRFSFFGGCADAYPRYTTARIFLNRSIARPLVRGESKIIIILRAVVISCLALGVPAFTIYSVVIAPVEAEIHSQIVRGSFEFQPADAAGGISIFLEAIDPASSSDIQLSGGSVEGVDIYGLPFVCDSIGGGNFQYLSDTGARSSATYHFGWGGVSKINISVSDAAVFGGVYVTLHQGNQTERTPEMLPLAALFPGSNLLGILAWSEERIISSRIWDFTRSHASIFTPEITSLQPSVPISGPGSRSASIILVQPTTYLTAVYEDTVSTTALSGIATIGGFWTALNGVFALFFGANVIYFAFGRRPLSALGVAHIFQRQDLVRQWNQDFPALRTEGGLPGSKGAGIVAFIRERLVDVGEEPEFRGDLEAQNSRAATGEVVEMRSQDATATQSVWNQQTPLMDDDAERHLGANS</sequence>
<keyword evidence="2" id="KW-1133">Transmembrane helix</keyword>
<dbReference type="AlphaFoldDB" id="A0AAD7C110"/>
<keyword evidence="5" id="KW-1185">Reference proteome</keyword>
<feature type="transmembrane region" description="Helical" evidence="2">
    <location>
        <begin position="310"/>
        <end position="331"/>
    </location>
</feature>
<dbReference type="EMBL" id="JARKIF010000006">
    <property type="protein sequence ID" value="KAJ7636237.1"/>
    <property type="molecule type" value="Genomic_DNA"/>
</dbReference>
<feature type="chain" id="PRO_5041941863" evidence="3">
    <location>
        <begin position="17"/>
        <end position="442"/>
    </location>
</feature>
<keyword evidence="2" id="KW-0472">Membrane</keyword>
<comment type="caution">
    <text evidence="4">The sequence shown here is derived from an EMBL/GenBank/DDBJ whole genome shotgun (WGS) entry which is preliminary data.</text>
</comment>
<evidence type="ECO:0000256" key="1">
    <source>
        <dbReference type="SAM" id="MobiDB-lite"/>
    </source>
</evidence>
<evidence type="ECO:0000313" key="5">
    <source>
        <dbReference type="Proteomes" id="UP001221142"/>
    </source>
</evidence>
<accession>A0AAD7C110</accession>
<feature type="compositionally biased region" description="Polar residues" evidence="1">
    <location>
        <begin position="414"/>
        <end position="428"/>
    </location>
</feature>
<organism evidence="4 5">
    <name type="scientific">Roridomyces roridus</name>
    <dbReference type="NCBI Taxonomy" id="1738132"/>
    <lineage>
        <taxon>Eukaryota</taxon>
        <taxon>Fungi</taxon>
        <taxon>Dikarya</taxon>
        <taxon>Basidiomycota</taxon>
        <taxon>Agaricomycotina</taxon>
        <taxon>Agaricomycetes</taxon>
        <taxon>Agaricomycetidae</taxon>
        <taxon>Agaricales</taxon>
        <taxon>Marasmiineae</taxon>
        <taxon>Mycenaceae</taxon>
        <taxon>Roridomyces</taxon>
    </lineage>
</organism>
<feature type="signal peptide" evidence="3">
    <location>
        <begin position="1"/>
        <end position="16"/>
    </location>
</feature>